<dbReference type="OrthoDB" id="424753at2759"/>
<dbReference type="GO" id="GO:0004198">
    <property type="term" value="F:calcium-dependent cysteine-type endopeptidase activity"/>
    <property type="evidence" value="ECO:0007669"/>
    <property type="project" value="InterPro"/>
</dbReference>
<comment type="caution">
    <text evidence="10">The sequence shown here is derived from an EMBL/GenBank/DDBJ whole genome shotgun (WGS) entry which is preliminary data.</text>
</comment>
<feature type="domain" description="Calpain catalytic" evidence="9">
    <location>
        <begin position="93"/>
        <end position="401"/>
    </location>
</feature>
<dbReference type="PROSITE" id="PS50203">
    <property type="entry name" value="CALPAIN_CAT"/>
    <property type="match status" value="1"/>
</dbReference>
<dbReference type="InterPro" id="IPR001300">
    <property type="entry name" value="Peptidase_C2_calpain_cat"/>
</dbReference>
<comment type="similarity">
    <text evidence="1">Belongs to the peptidase C2 family.</text>
</comment>
<organism evidence="10 11">
    <name type="scientific">Meloidogyne enterolobii</name>
    <name type="common">Root-knot nematode worm</name>
    <name type="synonym">Meloidogyne mayaguensis</name>
    <dbReference type="NCBI Taxonomy" id="390850"/>
    <lineage>
        <taxon>Eukaryota</taxon>
        <taxon>Metazoa</taxon>
        <taxon>Ecdysozoa</taxon>
        <taxon>Nematoda</taxon>
        <taxon>Chromadorea</taxon>
        <taxon>Rhabditida</taxon>
        <taxon>Tylenchina</taxon>
        <taxon>Tylenchomorpha</taxon>
        <taxon>Tylenchoidea</taxon>
        <taxon>Meloidogynidae</taxon>
        <taxon>Meloidogyninae</taxon>
        <taxon>Meloidogyne</taxon>
    </lineage>
</organism>
<dbReference type="Proteomes" id="UP000580250">
    <property type="component" value="Unassembled WGS sequence"/>
</dbReference>
<dbReference type="SUPFAM" id="SSF54001">
    <property type="entry name" value="Cysteine proteinases"/>
    <property type="match status" value="1"/>
</dbReference>
<evidence type="ECO:0000256" key="3">
    <source>
        <dbReference type="ARBA" id="ARBA00022801"/>
    </source>
</evidence>
<dbReference type="EMBL" id="CAJEWN010000098">
    <property type="protein sequence ID" value="CAD2163481.1"/>
    <property type="molecule type" value="Genomic_DNA"/>
</dbReference>
<feature type="transmembrane region" description="Helical" evidence="8">
    <location>
        <begin position="6"/>
        <end position="25"/>
    </location>
</feature>
<keyword evidence="4" id="KW-0788">Thiol protease</keyword>
<dbReference type="PRINTS" id="PR00704">
    <property type="entry name" value="CALPAIN"/>
</dbReference>
<sequence>MIALFLDIVVVSLIFLFFASYHRLFSRRTNKGLIQTQKSWGTVIATTFNKTTNKVNNNNNFNNKMPSTAKENLIEQQKVTKMNPDTQSKQQILFEDPEFPAIWQSIYCEERESDLPSPKGIIWKRPWEINSNACFIRNQTDNSAFQLKDIVQGQLRDCWLAAALLALIQSEEHFNAVIDPTLNNKLNDENYTGKFAFNFTIKETTREVIVDDLLPTKNGQLLFMHSSDGLSFWAALLEKAFAKLYGSYAALENTNHFYRALRLLTGPGTIRLYMLRDITRSQLIRLFSTRITDIRLCRFCCTVTNGFIEKKGHTGRGVLAMRSFTILDFIEDRRRNNYLIKIRNPWSRTTSTQTNTSKSTENNSPKWEYVSPRFRGIIQKIENGSFLLGIDSFHSFFDYIEWWQKEEDEVEEENKKKKEEKLIQQQPPPPYETTTLLKVEV</sequence>
<comment type="caution">
    <text evidence="6">Lacks conserved residue(s) required for the propagation of feature annotation.</text>
</comment>
<evidence type="ECO:0000313" key="10">
    <source>
        <dbReference type="EMBL" id="CAD2163481.1"/>
    </source>
</evidence>
<accession>A0A6V7UQ35</accession>
<evidence type="ECO:0000256" key="5">
    <source>
        <dbReference type="PIRSR" id="PIRSR622684-1"/>
    </source>
</evidence>
<dbReference type="InterPro" id="IPR038765">
    <property type="entry name" value="Papain-like_cys_pep_sf"/>
</dbReference>
<evidence type="ECO:0000256" key="2">
    <source>
        <dbReference type="ARBA" id="ARBA00022670"/>
    </source>
</evidence>
<evidence type="ECO:0000256" key="8">
    <source>
        <dbReference type="SAM" id="Phobius"/>
    </source>
</evidence>
<evidence type="ECO:0000256" key="4">
    <source>
        <dbReference type="ARBA" id="ARBA00022807"/>
    </source>
</evidence>
<dbReference type="InterPro" id="IPR022684">
    <property type="entry name" value="Calpain_cysteine_protease"/>
</dbReference>
<feature type="active site" evidence="5">
    <location>
        <position position="344"/>
    </location>
</feature>
<gene>
    <name evidence="10" type="ORF">MENT_LOCUS16019</name>
</gene>
<proteinExistence type="inferred from homology"/>
<keyword evidence="3" id="KW-0378">Hydrolase</keyword>
<evidence type="ECO:0000256" key="6">
    <source>
        <dbReference type="PROSITE-ProRule" id="PRU00239"/>
    </source>
</evidence>
<keyword evidence="8" id="KW-0472">Membrane</keyword>
<keyword evidence="2" id="KW-0645">Protease</keyword>
<dbReference type="Gene3D" id="3.90.70.10">
    <property type="entry name" value="Cysteine proteinases"/>
    <property type="match status" value="1"/>
</dbReference>
<name>A0A6V7UQ35_MELEN</name>
<evidence type="ECO:0000256" key="1">
    <source>
        <dbReference type="ARBA" id="ARBA00007623"/>
    </source>
</evidence>
<keyword evidence="8" id="KW-1133">Transmembrane helix</keyword>
<keyword evidence="8" id="KW-0812">Transmembrane</keyword>
<feature type="active site" evidence="5">
    <location>
        <position position="158"/>
    </location>
</feature>
<dbReference type="PANTHER" id="PTHR10183:SF379">
    <property type="entry name" value="CALPAIN-5"/>
    <property type="match status" value="1"/>
</dbReference>
<reference evidence="10 11" key="1">
    <citation type="submission" date="2020-08" db="EMBL/GenBank/DDBJ databases">
        <authorList>
            <person name="Koutsovoulos G."/>
            <person name="Danchin GJ E."/>
        </authorList>
    </citation>
    <scope>NUCLEOTIDE SEQUENCE [LARGE SCALE GENOMIC DNA]</scope>
</reference>
<feature type="region of interest" description="Disordered" evidence="7">
    <location>
        <begin position="410"/>
        <end position="441"/>
    </location>
</feature>
<protein>
    <recommendedName>
        <fullName evidence="9">Calpain catalytic domain-containing protein</fullName>
    </recommendedName>
</protein>
<feature type="compositionally biased region" description="Polar residues" evidence="7">
    <location>
        <begin position="432"/>
        <end position="441"/>
    </location>
</feature>
<dbReference type="AlphaFoldDB" id="A0A6V7UQ35"/>
<evidence type="ECO:0000313" key="11">
    <source>
        <dbReference type="Proteomes" id="UP000580250"/>
    </source>
</evidence>
<feature type="compositionally biased region" description="Basic and acidic residues" evidence="7">
    <location>
        <begin position="413"/>
        <end position="422"/>
    </location>
</feature>
<dbReference type="GO" id="GO:0006508">
    <property type="term" value="P:proteolysis"/>
    <property type="evidence" value="ECO:0007669"/>
    <property type="project" value="UniProtKB-KW"/>
</dbReference>
<dbReference type="SMART" id="SM00230">
    <property type="entry name" value="CysPc"/>
    <property type="match status" value="1"/>
</dbReference>
<dbReference type="PANTHER" id="PTHR10183">
    <property type="entry name" value="CALPAIN"/>
    <property type="match status" value="1"/>
</dbReference>
<evidence type="ECO:0000256" key="7">
    <source>
        <dbReference type="SAM" id="MobiDB-lite"/>
    </source>
</evidence>
<evidence type="ECO:0000259" key="9">
    <source>
        <dbReference type="PROSITE" id="PS50203"/>
    </source>
</evidence>
<dbReference type="Pfam" id="PF00648">
    <property type="entry name" value="Peptidase_C2"/>
    <property type="match status" value="1"/>
</dbReference>